<evidence type="ECO:0000313" key="4">
    <source>
        <dbReference type="Proteomes" id="UP000562492"/>
    </source>
</evidence>
<keyword evidence="2" id="KW-0732">Signal</keyword>
<keyword evidence="3" id="KW-0675">Receptor</keyword>
<comment type="caution">
    <text evidence="3">The sequence shown here is derived from an EMBL/GenBank/DDBJ whole genome shotgun (WGS) entry which is preliminary data.</text>
</comment>
<dbReference type="CDD" id="cd07012">
    <property type="entry name" value="PBP2_Bug_TTT"/>
    <property type="match status" value="1"/>
</dbReference>
<dbReference type="InterPro" id="IPR005064">
    <property type="entry name" value="BUG"/>
</dbReference>
<comment type="similarity">
    <text evidence="1">Belongs to the UPF0065 (bug) family.</text>
</comment>
<dbReference type="PANTHER" id="PTHR42928:SF5">
    <property type="entry name" value="BLR1237 PROTEIN"/>
    <property type="match status" value="1"/>
</dbReference>
<gene>
    <name evidence="3" type="ORF">HNP33_001499</name>
</gene>
<reference evidence="3 4" key="1">
    <citation type="submission" date="2020-08" db="EMBL/GenBank/DDBJ databases">
        <title>Functional genomics of gut bacteria from endangered species of beetles.</title>
        <authorList>
            <person name="Carlos-Shanley C."/>
        </authorList>
    </citation>
    <scope>NUCLEOTIDE SEQUENCE [LARGE SCALE GENOMIC DNA]</scope>
    <source>
        <strain evidence="3 4">S00124</strain>
    </source>
</reference>
<dbReference type="SUPFAM" id="SSF53850">
    <property type="entry name" value="Periplasmic binding protein-like II"/>
    <property type="match status" value="1"/>
</dbReference>
<dbReference type="Pfam" id="PF03401">
    <property type="entry name" value="TctC"/>
    <property type="match status" value="1"/>
</dbReference>
<accession>A0ABR6RE66</accession>
<dbReference type="PANTHER" id="PTHR42928">
    <property type="entry name" value="TRICARBOXYLATE-BINDING PROTEIN"/>
    <property type="match status" value="1"/>
</dbReference>
<proteinExistence type="inferred from homology"/>
<evidence type="ECO:0000256" key="2">
    <source>
        <dbReference type="SAM" id="SignalP"/>
    </source>
</evidence>
<evidence type="ECO:0000313" key="3">
    <source>
        <dbReference type="EMBL" id="MBB6577443.1"/>
    </source>
</evidence>
<dbReference type="Gene3D" id="3.40.190.150">
    <property type="entry name" value="Bordetella uptake gene, domain 1"/>
    <property type="match status" value="1"/>
</dbReference>
<keyword evidence="4" id="KW-1185">Reference proteome</keyword>
<feature type="chain" id="PRO_5046500399" evidence="2">
    <location>
        <begin position="25"/>
        <end position="323"/>
    </location>
</feature>
<dbReference type="EMBL" id="JACHKZ010000007">
    <property type="protein sequence ID" value="MBB6577443.1"/>
    <property type="molecule type" value="Genomic_DNA"/>
</dbReference>
<organism evidence="3 4">
    <name type="scientific">Comamonas odontotermitis</name>
    <dbReference type="NCBI Taxonomy" id="379895"/>
    <lineage>
        <taxon>Bacteria</taxon>
        <taxon>Pseudomonadati</taxon>
        <taxon>Pseudomonadota</taxon>
        <taxon>Betaproteobacteria</taxon>
        <taxon>Burkholderiales</taxon>
        <taxon>Comamonadaceae</taxon>
        <taxon>Comamonas</taxon>
    </lineage>
</organism>
<evidence type="ECO:0000256" key="1">
    <source>
        <dbReference type="ARBA" id="ARBA00006987"/>
    </source>
</evidence>
<dbReference type="Gene3D" id="3.40.190.10">
    <property type="entry name" value="Periplasmic binding protein-like II"/>
    <property type="match status" value="1"/>
</dbReference>
<dbReference type="InterPro" id="IPR042100">
    <property type="entry name" value="Bug_dom1"/>
</dbReference>
<dbReference type="PIRSF" id="PIRSF017082">
    <property type="entry name" value="YflP"/>
    <property type="match status" value="1"/>
</dbReference>
<sequence>MAAGNWTRRWAMAAACTVAFAAQAAYPDKPIKIIVPGVAGGSPDVLTRLIGNELSKKLGQPVVIDNKGGAGGNIGIQALVSAAPDGYTLAYGNNATLTTNEFLFSRLPYNPQTLVLVGGIATTSSLLLVNNNVPAKTVAELVAYGKKADKPLQYGSGGIGTTSHLGAELFKTKMGLQSAEHIPYKGSPQAMGDLMAGSLQFYFENIVTAAPQVQAGKVRALAVTSKERSPQFPDLPTMQEAGVPGFVMNAWGGLVAPPGTPRDVVMTLNTALNDVLKTPEIIAQLDRMAFKPLGGPPEAFKALADSERAQWGAVVKASGAKVD</sequence>
<dbReference type="RefSeq" id="WP_184706900.1">
    <property type="nucleotide sequence ID" value="NZ_JACHKZ010000007.1"/>
</dbReference>
<protein>
    <submittedName>
        <fullName evidence="3">Tripartite-type tricarboxylate transporter receptor subunit TctC</fullName>
    </submittedName>
</protein>
<feature type="signal peptide" evidence="2">
    <location>
        <begin position="1"/>
        <end position="24"/>
    </location>
</feature>
<dbReference type="Proteomes" id="UP000562492">
    <property type="component" value="Unassembled WGS sequence"/>
</dbReference>
<name>A0ABR6RE66_9BURK</name>